<sequence length="94" mass="10356">MIDTKFIATSTISASLCRAIENYVLGLIGGETCSSVGDHGSTVSLVTCSSVDDHEERYFEAKRSLLIDIKTFHEELGNLQRNGKRIVKKLEGNH</sequence>
<dbReference type="EMBL" id="JAEAOA010001726">
    <property type="protein sequence ID" value="KAK3594182.1"/>
    <property type="molecule type" value="Genomic_DNA"/>
</dbReference>
<dbReference type="AlphaFoldDB" id="A0AAE0VYS4"/>
<gene>
    <name evidence="1" type="ORF">CHS0354_028794</name>
</gene>
<evidence type="ECO:0000313" key="1">
    <source>
        <dbReference type="EMBL" id="KAK3594182.1"/>
    </source>
</evidence>
<evidence type="ECO:0000313" key="2">
    <source>
        <dbReference type="Proteomes" id="UP001195483"/>
    </source>
</evidence>
<reference evidence="1" key="1">
    <citation type="journal article" date="2021" name="Genome Biol. Evol.">
        <title>A High-Quality Reference Genome for a Parasitic Bivalve with Doubly Uniparental Inheritance (Bivalvia: Unionida).</title>
        <authorList>
            <person name="Smith C.H."/>
        </authorList>
    </citation>
    <scope>NUCLEOTIDE SEQUENCE</scope>
    <source>
        <strain evidence="1">CHS0354</strain>
    </source>
</reference>
<reference evidence="1" key="3">
    <citation type="submission" date="2023-05" db="EMBL/GenBank/DDBJ databases">
        <authorList>
            <person name="Smith C.H."/>
        </authorList>
    </citation>
    <scope>NUCLEOTIDE SEQUENCE</scope>
    <source>
        <strain evidence="1">CHS0354</strain>
        <tissue evidence="1">Mantle</tissue>
    </source>
</reference>
<organism evidence="1 2">
    <name type="scientific">Potamilus streckersoni</name>
    <dbReference type="NCBI Taxonomy" id="2493646"/>
    <lineage>
        <taxon>Eukaryota</taxon>
        <taxon>Metazoa</taxon>
        <taxon>Spiralia</taxon>
        <taxon>Lophotrochozoa</taxon>
        <taxon>Mollusca</taxon>
        <taxon>Bivalvia</taxon>
        <taxon>Autobranchia</taxon>
        <taxon>Heteroconchia</taxon>
        <taxon>Palaeoheterodonta</taxon>
        <taxon>Unionida</taxon>
        <taxon>Unionoidea</taxon>
        <taxon>Unionidae</taxon>
        <taxon>Ambleminae</taxon>
        <taxon>Lampsilini</taxon>
        <taxon>Potamilus</taxon>
    </lineage>
</organism>
<accession>A0AAE0VYS4</accession>
<keyword evidence="2" id="KW-1185">Reference proteome</keyword>
<reference evidence="1" key="2">
    <citation type="journal article" date="2021" name="Genome Biol. Evol.">
        <title>Developing a high-quality reference genome for a parasitic bivalve with doubly uniparental inheritance (Bivalvia: Unionida).</title>
        <authorList>
            <person name="Smith C.H."/>
        </authorList>
    </citation>
    <scope>NUCLEOTIDE SEQUENCE</scope>
    <source>
        <strain evidence="1">CHS0354</strain>
        <tissue evidence="1">Mantle</tissue>
    </source>
</reference>
<dbReference type="Proteomes" id="UP001195483">
    <property type="component" value="Unassembled WGS sequence"/>
</dbReference>
<comment type="caution">
    <text evidence="1">The sequence shown here is derived from an EMBL/GenBank/DDBJ whole genome shotgun (WGS) entry which is preliminary data.</text>
</comment>
<name>A0AAE0VYS4_9BIVA</name>
<feature type="non-terminal residue" evidence="1">
    <location>
        <position position="94"/>
    </location>
</feature>
<proteinExistence type="predicted"/>
<protein>
    <submittedName>
        <fullName evidence="1">Uncharacterized protein</fullName>
    </submittedName>
</protein>